<dbReference type="Gene3D" id="1.10.287.130">
    <property type="match status" value="1"/>
</dbReference>
<dbReference type="SMART" id="SM00387">
    <property type="entry name" value="HATPase_c"/>
    <property type="match status" value="1"/>
</dbReference>
<dbReference type="Proteomes" id="UP000289193">
    <property type="component" value="Unassembled WGS sequence"/>
</dbReference>
<dbReference type="EMBL" id="PDKM01000003">
    <property type="protein sequence ID" value="RXK10130.1"/>
    <property type="molecule type" value="Genomic_DNA"/>
</dbReference>
<dbReference type="GO" id="GO:0005524">
    <property type="term" value="F:ATP binding"/>
    <property type="evidence" value="ECO:0007669"/>
    <property type="project" value="UniProtKB-KW"/>
</dbReference>
<dbReference type="InterPro" id="IPR004358">
    <property type="entry name" value="Sig_transdc_His_kin-like_C"/>
</dbReference>
<keyword evidence="7" id="KW-0067">ATP-binding</keyword>
<evidence type="ECO:0000313" key="12">
    <source>
        <dbReference type="Proteomes" id="UP000289193"/>
    </source>
</evidence>
<protein>
    <recommendedName>
        <fullName evidence="2">histidine kinase</fullName>
        <ecNumber evidence="2">2.7.13.3</ecNumber>
    </recommendedName>
</protein>
<evidence type="ECO:0000256" key="1">
    <source>
        <dbReference type="ARBA" id="ARBA00000085"/>
    </source>
</evidence>
<evidence type="ECO:0000256" key="5">
    <source>
        <dbReference type="ARBA" id="ARBA00022741"/>
    </source>
</evidence>
<comment type="catalytic activity">
    <reaction evidence="1">
        <text>ATP + protein L-histidine = ADP + protein N-phospho-L-histidine.</text>
        <dbReference type="EC" id="2.7.13.3"/>
    </reaction>
</comment>
<dbReference type="SMART" id="SM00388">
    <property type="entry name" value="HisKA"/>
    <property type="match status" value="1"/>
</dbReference>
<dbReference type="RefSeq" id="WP_114840052.1">
    <property type="nucleotide sequence ID" value="NZ_CP031217.1"/>
</dbReference>
<dbReference type="GO" id="GO:0000155">
    <property type="term" value="F:phosphorelay sensor kinase activity"/>
    <property type="evidence" value="ECO:0007669"/>
    <property type="project" value="InterPro"/>
</dbReference>
<dbReference type="Gene3D" id="3.30.565.10">
    <property type="entry name" value="Histidine kinase-like ATPase, C-terminal domain"/>
    <property type="match status" value="1"/>
</dbReference>
<name>A0AAX2A8F0_9BACT</name>
<dbReference type="InterPro" id="IPR005467">
    <property type="entry name" value="His_kinase_dom"/>
</dbReference>
<dbReference type="CDD" id="cd00082">
    <property type="entry name" value="HisKA"/>
    <property type="match status" value="1"/>
</dbReference>
<gene>
    <name evidence="11" type="ORF">CRV05_07050</name>
</gene>
<dbReference type="PANTHER" id="PTHR43065:SF46">
    <property type="entry name" value="C4-DICARBOXYLATE TRANSPORT SENSOR PROTEIN DCTB"/>
    <property type="match status" value="1"/>
</dbReference>
<dbReference type="EC" id="2.7.13.3" evidence="2"/>
<keyword evidence="9" id="KW-0472">Membrane</keyword>
<keyword evidence="8" id="KW-0902">Two-component regulatory system</keyword>
<evidence type="ECO:0000259" key="10">
    <source>
        <dbReference type="PROSITE" id="PS50109"/>
    </source>
</evidence>
<keyword evidence="4" id="KW-0808">Transferase</keyword>
<keyword evidence="9" id="KW-0812">Transmembrane</keyword>
<dbReference type="Pfam" id="PF00512">
    <property type="entry name" value="HisKA"/>
    <property type="match status" value="1"/>
</dbReference>
<keyword evidence="12" id="KW-1185">Reference proteome</keyword>
<evidence type="ECO:0000256" key="4">
    <source>
        <dbReference type="ARBA" id="ARBA00022679"/>
    </source>
</evidence>
<sequence>MHNPFDKTHKICTSETIDYIKKYKKEIDTFEIKDEDTGFKFIYPIKNSNEVVGFLAITFSEQGLTSSLMKQYYVLTNFIIKTDNFSPSYLEKTEKYKAAHFEGFLHNTSIVKELQNISRKDILQIKPTKNISMKIYKEAMKKEPNSIFMYKDNLTTTTIPIINKLTNKQEAFLAILSKEEGLISLTNNYRLILVLFIFLCAAILLALYFQISRSIIEKENLNKIIKKDKQLLEQMKLAQMGEMIGNIAHQWRQPLSMISTAASGLKMKEEFGLLESKDIPEFTDTIVTNAKYLSETIDTFRDFIKENKDTKDTIIQEKIDETLKIIKASLENNHIKLINKVDYSKSLKVEIVGEELAQVLINILNNAKDVIIQRKIEKGAITLDLIMKKNSFQITIEDNAKGIDQEVLPKIFNPYFTTKHQFHGTGLGLYMSKIIVEKHLHGSLEVQNTKKGAKFTITIPLQ</sequence>
<evidence type="ECO:0000256" key="7">
    <source>
        <dbReference type="ARBA" id="ARBA00022840"/>
    </source>
</evidence>
<evidence type="ECO:0000313" key="11">
    <source>
        <dbReference type="EMBL" id="RXK10130.1"/>
    </source>
</evidence>
<dbReference type="PANTHER" id="PTHR43065">
    <property type="entry name" value="SENSOR HISTIDINE KINASE"/>
    <property type="match status" value="1"/>
</dbReference>
<evidence type="ECO:0000256" key="2">
    <source>
        <dbReference type="ARBA" id="ARBA00012438"/>
    </source>
</evidence>
<accession>A0AAX2A8F0</accession>
<reference evidence="11 12" key="1">
    <citation type="submission" date="2017-10" db="EMBL/GenBank/DDBJ databases">
        <title>Genomics of the genus Arcobacter.</title>
        <authorList>
            <person name="Perez-Cataluna A."/>
            <person name="Figueras M.J."/>
        </authorList>
    </citation>
    <scope>NUCLEOTIDE SEQUENCE [LARGE SCALE GENOMIC DNA]</scope>
    <source>
        <strain evidence="11 12">CECT 7835</strain>
    </source>
</reference>
<dbReference type="Pfam" id="PF02518">
    <property type="entry name" value="HATPase_c"/>
    <property type="match status" value="1"/>
</dbReference>
<feature type="transmembrane region" description="Helical" evidence="9">
    <location>
        <begin position="191"/>
        <end position="211"/>
    </location>
</feature>
<comment type="caution">
    <text evidence="11">The sequence shown here is derived from an EMBL/GenBank/DDBJ whole genome shotgun (WGS) entry which is preliminary data.</text>
</comment>
<keyword evidence="9" id="KW-1133">Transmembrane helix</keyword>
<keyword evidence="3" id="KW-0597">Phosphoprotein</keyword>
<dbReference type="InterPro" id="IPR003594">
    <property type="entry name" value="HATPase_dom"/>
</dbReference>
<feature type="domain" description="Histidine kinase" evidence="10">
    <location>
        <begin position="246"/>
        <end position="462"/>
    </location>
</feature>
<dbReference type="PROSITE" id="PS50109">
    <property type="entry name" value="HIS_KIN"/>
    <property type="match status" value="1"/>
</dbReference>
<proteinExistence type="predicted"/>
<dbReference type="PRINTS" id="PR00344">
    <property type="entry name" value="BCTRLSENSOR"/>
</dbReference>
<organism evidence="11 12">
    <name type="scientific">Halarcobacter bivalviorum</name>
    <dbReference type="NCBI Taxonomy" id="663364"/>
    <lineage>
        <taxon>Bacteria</taxon>
        <taxon>Pseudomonadati</taxon>
        <taxon>Campylobacterota</taxon>
        <taxon>Epsilonproteobacteria</taxon>
        <taxon>Campylobacterales</taxon>
        <taxon>Arcobacteraceae</taxon>
        <taxon>Halarcobacter</taxon>
    </lineage>
</organism>
<evidence type="ECO:0000256" key="9">
    <source>
        <dbReference type="SAM" id="Phobius"/>
    </source>
</evidence>
<dbReference type="SUPFAM" id="SSF47384">
    <property type="entry name" value="Homodimeric domain of signal transducing histidine kinase"/>
    <property type="match status" value="1"/>
</dbReference>
<dbReference type="InterPro" id="IPR036097">
    <property type="entry name" value="HisK_dim/P_sf"/>
</dbReference>
<dbReference type="SUPFAM" id="SSF55874">
    <property type="entry name" value="ATPase domain of HSP90 chaperone/DNA topoisomerase II/histidine kinase"/>
    <property type="match status" value="1"/>
</dbReference>
<evidence type="ECO:0000256" key="3">
    <source>
        <dbReference type="ARBA" id="ARBA00022553"/>
    </source>
</evidence>
<keyword evidence="5" id="KW-0547">Nucleotide-binding</keyword>
<evidence type="ECO:0000256" key="8">
    <source>
        <dbReference type="ARBA" id="ARBA00023012"/>
    </source>
</evidence>
<dbReference type="InterPro" id="IPR003661">
    <property type="entry name" value="HisK_dim/P_dom"/>
</dbReference>
<dbReference type="InterPro" id="IPR036890">
    <property type="entry name" value="HATPase_C_sf"/>
</dbReference>
<dbReference type="AlphaFoldDB" id="A0AAX2A8F0"/>
<evidence type="ECO:0000256" key="6">
    <source>
        <dbReference type="ARBA" id="ARBA00022777"/>
    </source>
</evidence>
<keyword evidence="6" id="KW-0418">Kinase</keyword>